<gene>
    <name evidence="5" type="ORF">K435DRAFT_794289</name>
</gene>
<feature type="chain" id="PRO_5020707909" evidence="3">
    <location>
        <begin position="21"/>
        <end position="537"/>
    </location>
</feature>
<evidence type="ECO:0000256" key="2">
    <source>
        <dbReference type="SAM" id="MobiDB-lite"/>
    </source>
</evidence>
<evidence type="ECO:0000259" key="4">
    <source>
        <dbReference type="PROSITE" id="PS51767"/>
    </source>
</evidence>
<dbReference type="GO" id="GO:0006508">
    <property type="term" value="P:proteolysis"/>
    <property type="evidence" value="ECO:0007669"/>
    <property type="project" value="UniProtKB-KW"/>
</dbReference>
<keyword evidence="5" id="KW-0378">Hydrolase</keyword>
<evidence type="ECO:0000313" key="6">
    <source>
        <dbReference type="Proteomes" id="UP000297245"/>
    </source>
</evidence>
<dbReference type="SUPFAM" id="SSF50630">
    <property type="entry name" value="Acid proteases"/>
    <property type="match status" value="1"/>
</dbReference>
<evidence type="ECO:0000256" key="3">
    <source>
        <dbReference type="SAM" id="SignalP"/>
    </source>
</evidence>
<dbReference type="AlphaFoldDB" id="A0A4S8MCP0"/>
<dbReference type="OrthoDB" id="3089at2759"/>
<organism evidence="5 6">
    <name type="scientific">Dendrothele bispora (strain CBS 962.96)</name>
    <dbReference type="NCBI Taxonomy" id="1314807"/>
    <lineage>
        <taxon>Eukaryota</taxon>
        <taxon>Fungi</taxon>
        <taxon>Dikarya</taxon>
        <taxon>Basidiomycota</taxon>
        <taxon>Agaricomycotina</taxon>
        <taxon>Agaricomycetes</taxon>
        <taxon>Agaricomycetidae</taxon>
        <taxon>Agaricales</taxon>
        <taxon>Agaricales incertae sedis</taxon>
        <taxon>Dendrothele</taxon>
    </lineage>
</organism>
<feature type="domain" description="Peptidase A1" evidence="4">
    <location>
        <begin position="75"/>
        <end position="506"/>
    </location>
</feature>
<dbReference type="Gene3D" id="2.40.70.10">
    <property type="entry name" value="Acid Proteases"/>
    <property type="match status" value="2"/>
</dbReference>
<protein>
    <submittedName>
        <fullName evidence="5">Acid protease</fullName>
    </submittedName>
</protein>
<dbReference type="CDD" id="cd05471">
    <property type="entry name" value="pepsin_like"/>
    <property type="match status" value="1"/>
</dbReference>
<name>A0A4S8MCP0_DENBC</name>
<feature type="compositionally biased region" description="Low complexity" evidence="2">
    <location>
        <begin position="201"/>
        <end position="211"/>
    </location>
</feature>
<dbReference type="InterPro" id="IPR033121">
    <property type="entry name" value="PEPTIDASE_A1"/>
</dbReference>
<feature type="region of interest" description="Disordered" evidence="2">
    <location>
        <begin position="191"/>
        <end position="262"/>
    </location>
</feature>
<reference evidence="5 6" key="1">
    <citation type="journal article" date="2019" name="Nat. Ecol. Evol.">
        <title>Megaphylogeny resolves global patterns of mushroom evolution.</title>
        <authorList>
            <person name="Varga T."/>
            <person name="Krizsan K."/>
            <person name="Foldi C."/>
            <person name="Dima B."/>
            <person name="Sanchez-Garcia M."/>
            <person name="Sanchez-Ramirez S."/>
            <person name="Szollosi G.J."/>
            <person name="Szarkandi J.G."/>
            <person name="Papp V."/>
            <person name="Albert L."/>
            <person name="Andreopoulos W."/>
            <person name="Angelini C."/>
            <person name="Antonin V."/>
            <person name="Barry K.W."/>
            <person name="Bougher N.L."/>
            <person name="Buchanan P."/>
            <person name="Buyck B."/>
            <person name="Bense V."/>
            <person name="Catcheside P."/>
            <person name="Chovatia M."/>
            <person name="Cooper J."/>
            <person name="Damon W."/>
            <person name="Desjardin D."/>
            <person name="Finy P."/>
            <person name="Geml J."/>
            <person name="Haridas S."/>
            <person name="Hughes K."/>
            <person name="Justo A."/>
            <person name="Karasinski D."/>
            <person name="Kautmanova I."/>
            <person name="Kiss B."/>
            <person name="Kocsube S."/>
            <person name="Kotiranta H."/>
            <person name="LaButti K.M."/>
            <person name="Lechner B.E."/>
            <person name="Liimatainen K."/>
            <person name="Lipzen A."/>
            <person name="Lukacs Z."/>
            <person name="Mihaltcheva S."/>
            <person name="Morgado L.N."/>
            <person name="Niskanen T."/>
            <person name="Noordeloos M.E."/>
            <person name="Ohm R.A."/>
            <person name="Ortiz-Santana B."/>
            <person name="Ovrebo C."/>
            <person name="Racz N."/>
            <person name="Riley R."/>
            <person name="Savchenko A."/>
            <person name="Shiryaev A."/>
            <person name="Soop K."/>
            <person name="Spirin V."/>
            <person name="Szebenyi C."/>
            <person name="Tomsovsky M."/>
            <person name="Tulloss R.E."/>
            <person name="Uehling J."/>
            <person name="Grigoriev I.V."/>
            <person name="Vagvolgyi C."/>
            <person name="Papp T."/>
            <person name="Martin F.M."/>
            <person name="Miettinen O."/>
            <person name="Hibbett D.S."/>
            <person name="Nagy L.G."/>
        </authorList>
    </citation>
    <scope>NUCLEOTIDE SEQUENCE [LARGE SCALE GENOMIC DNA]</scope>
    <source>
        <strain evidence="5 6">CBS 962.96</strain>
    </source>
</reference>
<evidence type="ECO:0000313" key="5">
    <source>
        <dbReference type="EMBL" id="THV00298.1"/>
    </source>
</evidence>
<evidence type="ECO:0000256" key="1">
    <source>
        <dbReference type="ARBA" id="ARBA00007447"/>
    </source>
</evidence>
<dbReference type="InterPro" id="IPR021109">
    <property type="entry name" value="Peptidase_aspartic_dom_sf"/>
</dbReference>
<sequence length="537" mass="58934">MMWYSACLFFSALQVQEALASILGVARTGNAFQFPIYKSTTNPLKKRDSERRIMGLGYRDQRRGYYELTVGFRSYTTLMTIGRGVVPLVIDTGSSDLWVISESCTEDRCLQTGVPLYPQNTFQSNGMQVQLFYVGRDVVGLTGASISNQLFASINDTNTTVLETDAAGIFGLGFPVNSQIWLKTFEEEHPMPSSHKRRSIPKSSSSQLQSSFPNLDRFRGAYTGDSTNSDIDNEDSSTNPRSPSSPLLQPQRKSEEPLGSSSSWTPLILDSFSQNGPPLTRSIAQLGMEPRFSVTLQRDTVQLGGNAGILTVGGLPDGIKEEALTWVPVRRYSPAQGGLSPPPDSPDEVYPIAWEIPIDAVFLNGQELPRSNLTSSDISVTALIDTGNSRIRAQQDVVDTIYSLLPRNQREGTDPQSYLCNQPISLTFQIGGNMFPVDPRDFGIQLFEDSVEDCVGDIAVTDTPVEGNGFLYSWNLGTPFLKSVLASFHYGNITHPSQDPPRIGFLSTVPDDAEDRYREAVEAAANSNGGNFPAYNH</sequence>
<dbReference type="Pfam" id="PF00026">
    <property type="entry name" value="Asp"/>
    <property type="match status" value="2"/>
</dbReference>
<proteinExistence type="inferred from homology"/>
<keyword evidence="3" id="KW-0732">Signal</keyword>
<feature type="compositionally biased region" description="Low complexity" evidence="2">
    <location>
        <begin position="240"/>
        <end position="251"/>
    </location>
</feature>
<dbReference type="GO" id="GO:0004190">
    <property type="term" value="F:aspartic-type endopeptidase activity"/>
    <property type="evidence" value="ECO:0007669"/>
    <property type="project" value="InterPro"/>
</dbReference>
<comment type="similarity">
    <text evidence="1">Belongs to the peptidase A1 family.</text>
</comment>
<keyword evidence="5" id="KW-0645">Protease</keyword>
<dbReference type="PANTHER" id="PTHR47966:SF51">
    <property type="entry name" value="BETA-SITE APP-CLEAVING ENZYME, ISOFORM A-RELATED"/>
    <property type="match status" value="1"/>
</dbReference>
<dbReference type="InterPro" id="IPR001461">
    <property type="entry name" value="Aspartic_peptidase_A1"/>
</dbReference>
<accession>A0A4S8MCP0</accession>
<dbReference type="Proteomes" id="UP000297245">
    <property type="component" value="Unassembled WGS sequence"/>
</dbReference>
<keyword evidence="6" id="KW-1185">Reference proteome</keyword>
<dbReference type="EMBL" id="ML179106">
    <property type="protein sequence ID" value="THV00298.1"/>
    <property type="molecule type" value="Genomic_DNA"/>
</dbReference>
<dbReference type="InterPro" id="IPR034164">
    <property type="entry name" value="Pepsin-like_dom"/>
</dbReference>
<dbReference type="PANTHER" id="PTHR47966">
    <property type="entry name" value="BETA-SITE APP-CLEAVING ENZYME, ISOFORM A-RELATED"/>
    <property type="match status" value="1"/>
</dbReference>
<feature type="signal peptide" evidence="3">
    <location>
        <begin position="1"/>
        <end position="20"/>
    </location>
</feature>
<dbReference type="PROSITE" id="PS51767">
    <property type="entry name" value="PEPTIDASE_A1"/>
    <property type="match status" value="1"/>
</dbReference>
<dbReference type="PRINTS" id="PR00792">
    <property type="entry name" value="PEPSIN"/>
</dbReference>